<gene>
    <name evidence="1" type="ORF">BRYFOR_06722</name>
</gene>
<dbReference type="AlphaFoldDB" id="C6LDM4"/>
<proteinExistence type="predicted"/>
<protein>
    <submittedName>
        <fullName evidence="1">Uncharacterized protein</fullName>
    </submittedName>
</protein>
<evidence type="ECO:0000313" key="2">
    <source>
        <dbReference type="Proteomes" id="UP000005561"/>
    </source>
</evidence>
<name>C6LDM4_9FIRM</name>
<sequence length="41" mass="4944">MRIFPALKKSGFTLACPGVFRYNRIDTYTAFQLPLFRRYRQ</sequence>
<dbReference type="Proteomes" id="UP000005561">
    <property type="component" value="Unassembled WGS sequence"/>
</dbReference>
<evidence type="ECO:0000313" key="1">
    <source>
        <dbReference type="EMBL" id="EET61078.1"/>
    </source>
</evidence>
<organism evidence="1 2">
    <name type="scientific">Marvinbryantia formatexigens DSM 14469</name>
    <dbReference type="NCBI Taxonomy" id="478749"/>
    <lineage>
        <taxon>Bacteria</taxon>
        <taxon>Bacillati</taxon>
        <taxon>Bacillota</taxon>
        <taxon>Clostridia</taxon>
        <taxon>Lachnospirales</taxon>
        <taxon>Lachnospiraceae</taxon>
        <taxon>Marvinbryantia</taxon>
    </lineage>
</organism>
<comment type="caution">
    <text evidence="1">The sequence shown here is derived from an EMBL/GenBank/DDBJ whole genome shotgun (WGS) entry which is preliminary data.</text>
</comment>
<reference evidence="1" key="1">
    <citation type="submission" date="2009-07" db="EMBL/GenBank/DDBJ databases">
        <authorList>
            <person name="Weinstock G."/>
            <person name="Sodergren E."/>
            <person name="Clifton S."/>
            <person name="Fulton L."/>
            <person name="Fulton B."/>
            <person name="Courtney L."/>
            <person name="Fronick C."/>
            <person name="Harrison M."/>
            <person name="Strong C."/>
            <person name="Farmer C."/>
            <person name="Delahaunty K."/>
            <person name="Markovic C."/>
            <person name="Hall O."/>
            <person name="Minx P."/>
            <person name="Tomlinson C."/>
            <person name="Mitreva M."/>
            <person name="Nelson J."/>
            <person name="Hou S."/>
            <person name="Wollam A."/>
            <person name="Pepin K.H."/>
            <person name="Johnson M."/>
            <person name="Bhonagiri V."/>
            <person name="Nash W.E."/>
            <person name="Warren W."/>
            <person name="Chinwalla A."/>
            <person name="Mardis E.R."/>
            <person name="Wilson R.K."/>
        </authorList>
    </citation>
    <scope>NUCLEOTIDE SEQUENCE [LARGE SCALE GENOMIC DNA]</scope>
    <source>
        <strain evidence="1">DSM 14469</strain>
    </source>
</reference>
<dbReference type="EMBL" id="ACCL02000007">
    <property type="protein sequence ID" value="EET61078.1"/>
    <property type="molecule type" value="Genomic_DNA"/>
</dbReference>
<accession>C6LDM4</accession>
<keyword evidence="2" id="KW-1185">Reference proteome</keyword>